<keyword evidence="2" id="KW-1185">Reference proteome</keyword>
<dbReference type="Proteomes" id="UP000774326">
    <property type="component" value="Unassembled WGS sequence"/>
</dbReference>
<dbReference type="AlphaFoldDB" id="A0A9P8TP76"/>
<reference evidence="1" key="1">
    <citation type="journal article" date="2021" name="Open Biol.">
        <title>Shared evolutionary footprints suggest mitochondrial oxidative damage underlies multiple complex I losses in fungi.</title>
        <authorList>
            <person name="Schikora-Tamarit M.A."/>
            <person name="Marcet-Houben M."/>
            <person name="Nosek J."/>
            <person name="Gabaldon T."/>
        </authorList>
    </citation>
    <scope>NUCLEOTIDE SEQUENCE</scope>
    <source>
        <strain evidence="1">CBS2887</strain>
    </source>
</reference>
<gene>
    <name evidence="1" type="ORF">WICPIJ_003467</name>
</gene>
<sequence>MSNWFKYKRPDGELVPTEESLIVQIREGPHQELAIDTVGDPTMSRDGVAEIFHFERTLQTRGEEATERSNEGGETGQVQRMEIDRLHSEDFLPDELGNDWRNTVVLLDEDWVQITGDVREGVDFQISDWTDEV</sequence>
<name>A0A9P8TP76_WICPI</name>
<dbReference type="EMBL" id="JAEUBG010001914">
    <property type="protein sequence ID" value="KAH3685566.1"/>
    <property type="molecule type" value="Genomic_DNA"/>
</dbReference>
<accession>A0A9P8TP76</accession>
<evidence type="ECO:0000313" key="2">
    <source>
        <dbReference type="Proteomes" id="UP000774326"/>
    </source>
</evidence>
<reference evidence="1" key="2">
    <citation type="submission" date="2021-01" db="EMBL/GenBank/DDBJ databases">
        <authorList>
            <person name="Schikora-Tamarit M.A."/>
        </authorList>
    </citation>
    <scope>NUCLEOTIDE SEQUENCE</scope>
    <source>
        <strain evidence="1">CBS2887</strain>
    </source>
</reference>
<comment type="caution">
    <text evidence="1">The sequence shown here is derived from an EMBL/GenBank/DDBJ whole genome shotgun (WGS) entry which is preliminary data.</text>
</comment>
<organism evidence="1 2">
    <name type="scientific">Wickerhamomyces pijperi</name>
    <name type="common">Yeast</name>
    <name type="synonym">Pichia pijperi</name>
    <dbReference type="NCBI Taxonomy" id="599730"/>
    <lineage>
        <taxon>Eukaryota</taxon>
        <taxon>Fungi</taxon>
        <taxon>Dikarya</taxon>
        <taxon>Ascomycota</taxon>
        <taxon>Saccharomycotina</taxon>
        <taxon>Saccharomycetes</taxon>
        <taxon>Phaffomycetales</taxon>
        <taxon>Wickerhamomycetaceae</taxon>
        <taxon>Wickerhamomyces</taxon>
    </lineage>
</organism>
<protein>
    <submittedName>
        <fullName evidence="1">Uncharacterized protein</fullName>
    </submittedName>
</protein>
<proteinExistence type="predicted"/>
<evidence type="ECO:0000313" key="1">
    <source>
        <dbReference type="EMBL" id="KAH3685566.1"/>
    </source>
</evidence>